<protein>
    <recommendedName>
        <fullName evidence="6 7">6-phosphogluconolactonase</fullName>
        <shortName evidence="7">6PGL</shortName>
        <ecNumber evidence="5 7">3.1.1.31</ecNumber>
    </recommendedName>
</protein>
<gene>
    <name evidence="7 9" type="primary">pgl</name>
    <name evidence="9" type="ORF">Kalk_00270</name>
</gene>
<feature type="domain" description="Glucosamine/galactosamine-6-phosphate isomerase" evidence="8">
    <location>
        <begin position="9"/>
        <end position="213"/>
    </location>
</feature>
<name>A0A2K9LF21_9GAMM</name>
<comment type="function">
    <text evidence="2 7">Hydrolysis of 6-phosphogluconolactone to 6-phosphogluconate.</text>
</comment>
<evidence type="ECO:0000313" key="10">
    <source>
        <dbReference type="Proteomes" id="UP000235116"/>
    </source>
</evidence>
<dbReference type="OrthoDB" id="9810967at2"/>
<organism evidence="9 10">
    <name type="scientific">Ketobacter alkanivorans</name>
    <dbReference type="NCBI Taxonomy" id="1917421"/>
    <lineage>
        <taxon>Bacteria</taxon>
        <taxon>Pseudomonadati</taxon>
        <taxon>Pseudomonadota</taxon>
        <taxon>Gammaproteobacteria</taxon>
        <taxon>Pseudomonadales</taxon>
        <taxon>Ketobacteraceae</taxon>
        <taxon>Ketobacter</taxon>
    </lineage>
</organism>
<dbReference type="InterPro" id="IPR037171">
    <property type="entry name" value="NagB/RpiA_transferase-like"/>
</dbReference>
<dbReference type="InterPro" id="IPR005900">
    <property type="entry name" value="6-phosphogluconolactonase_DevB"/>
</dbReference>
<dbReference type="SUPFAM" id="SSF100950">
    <property type="entry name" value="NagB/RpiA/CoA transferase-like"/>
    <property type="match status" value="1"/>
</dbReference>
<dbReference type="GO" id="GO:0005975">
    <property type="term" value="P:carbohydrate metabolic process"/>
    <property type="evidence" value="ECO:0007669"/>
    <property type="project" value="UniProtKB-UniRule"/>
</dbReference>
<dbReference type="PANTHER" id="PTHR11054">
    <property type="entry name" value="6-PHOSPHOGLUCONOLACTONASE"/>
    <property type="match status" value="1"/>
</dbReference>
<evidence type="ECO:0000256" key="5">
    <source>
        <dbReference type="ARBA" id="ARBA00013198"/>
    </source>
</evidence>
<evidence type="ECO:0000256" key="6">
    <source>
        <dbReference type="ARBA" id="ARBA00020337"/>
    </source>
</evidence>
<sequence length="225" mass="24778">MAKEHIYSSTDLPQRTAQVVAAKMIQAIAARGRCYCALSGGSSPEPMLQALADQTLPWEKVVLLMVDERLTDDANAQNQTMLNRFIERIPGSKPQLITLFENEPPDKACIMANHKVSDCPTQLDIIVLGMGMDGHTASLFPDANEFQTAMGCKDRYVTVMPTEAPYQRLSMSFHWIAQASELLLYIPGADKLHCFHSITSSADSISPINTLNAQCPQLSVYSSKD</sequence>
<dbReference type="EC" id="3.1.1.31" evidence="5 7"/>
<evidence type="ECO:0000256" key="4">
    <source>
        <dbReference type="ARBA" id="ARBA00010662"/>
    </source>
</evidence>
<dbReference type="InterPro" id="IPR039104">
    <property type="entry name" value="6PGL"/>
</dbReference>
<keyword evidence="7" id="KW-0378">Hydrolase</keyword>
<dbReference type="KEGG" id="kak:Kalk_00270"/>
<dbReference type="EMBL" id="CP022684">
    <property type="protein sequence ID" value="AUM10968.1"/>
    <property type="molecule type" value="Genomic_DNA"/>
</dbReference>
<dbReference type="Gene3D" id="3.40.50.1360">
    <property type="match status" value="1"/>
</dbReference>
<keyword evidence="10" id="KW-1185">Reference proteome</keyword>
<dbReference type="PANTHER" id="PTHR11054:SF0">
    <property type="entry name" value="6-PHOSPHOGLUCONOLACTONASE"/>
    <property type="match status" value="1"/>
</dbReference>
<evidence type="ECO:0000313" key="9">
    <source>
        <dbReference type="EMBL" id="AUM10968.1"/>
    </source>
</evidence>
<reference evidence="10" key="1">
    <citation type="submission" date="2017-08" db="EMBL/GenBank/DDBJ databases">
        <title>Direct submision.</title>
        <authorList>
            <person name="Kim S.-J."/>
            <person name="Rhee S.-K."/>
        </authorList>
    </citation>
    <scope>NUCLEOTIDE SEQUENCE [LARGE SCALE GENOMIC DNA]</scope>
    <source>
        <strain evidence="10">GI5</strain>
    </source>
</reference>
<evidence type="ECO:0000256" key="2">
    <source>
        <dbReference type="ARBA" id="ARBA00002681"/>
    </source>
</evidence>
<evidence type="ECO:0000256" key="3">
    <source>
        <dbReference type="ARBA" id="ARBA00004961"/>
    </source>
</evidence>
<dbReference type="UniPathway" id="UPA00115">
    <property type="reaction ID" value="UER00409"/>
</dbReference>
<dbReference type="Proteomes" id="UP000235116">
    <property type="component" value="Chromosome"/>
</dbReference>
<dbReference type="GO" id="GO:0017057">
    <property type="term" value="F:6-phosphogluconolactonase activity"/>
    <property type="evidence" value="ECO:0007669"/>
    <property type="project" value="UniProtKB-UniRule"/>
</dbReference>
<dbReference type="AlphaFoldDB" id="A0A2K9LF21"/>
<comment type="pathway">
    <text evidence="3 7">Carbohydrate degradation; pentose phosphate pathway; D-ribulose 5-phosphate from D-glucose 6-phosphate (oxidative stage): step 2/3.</text>
</comment>
<dbReference type="Pfam" id="PF01182">
    <property type="entry name" value="Glucosamine_iso"/>
    <property type="match status" value="1"/>
</dbReference>
<evidence type="ECO:0000256" key="1">
    <source>
        <dbReference type="ARBA" id="ARBA00000832"/>
    </source>
</evidence>
<evidence type="ECO:0000259" key="8">
    <source>
        <dbReference type="Pfam" id="PF01182"/>
    </source>
</evidence>
<dbReference type="GO" id="GO:0006098">
    <property type="term" value="P:pentose-phosphate shunt"/>
    <property type="evidence" value="ECO:0007669"/>
    <property type="project" value="UniProtKB-UniPathway"/>
</dbReference>
<dbReference type="CDD" id="cd01400">
    <property type="entry name" value="6PGL"/>
    <property type="match status" value="1"/>
</dbReference>
<dbReference type="NCBIfam" id="TIGR01198">
    <property type="entry name" value="pgl"/>
    <property type="match status" value="1"/>
</dbReference>
<proteinExistence type="inferred from homology"/>
<dbReference type="InterPro" id="IPR006148">
    <property type="entry name" value="Glc/Gal-6P_isomerase"/>
</dbReference>
<accession>A0A2K9LF21</accession>
<dbReference type="RefSeq" id="WP_101892314.1">
    <property type="nucleotide sequence ID" value="NZ_CP022684.1"/>
</dbReference>
<comment type="similarity">
    <text evidence="4 7">Belongs to the glucosamine/galactosamine-6-phosphate isomerase family. 6-phosphogluconolactonase subfamily.</text>
</comment>
<comment type="catalytic activity">
    <reaction evidence="1 7">
        <text>6-phospho-D-glucono-1,5-lactone + H2O = 6-phospho-D-gluconate + H(+)</text>
        <dbReference type="Rhea" id="RHEA:12556"/>
        <dbReference type="ChEBI" id="CHEBI:15377"/>
        <dbReference type="ChEBI" id="CHEBI:15378"/>
        <dbReference type="ChEBI" id="CHEBI:57955"/>
        <dbReference type="ChEBI" id="CHEBI:58759"/>
        <dbReference type="EC" id="3.1.1.31"/>
    </reaction>
</comment>
<evidence type="ECO:0000256" key="7">
    <source>
        <dbReference type="RuleBase" id="RU365095"/>
    </source>
</evidence>